<reference evidence="3" key="1">
    <citation type="journal article" date="2019" name="Int. J. Syst. Evol. Microbiol.">
        <title>The Global Catalogue of Microorganisms (GCM) 10K type strain sequencing project: providing services to taxonomists for standard genome sequencing and annotation.</title>
        <authorList>
            <consortium name="The Broad Institute Genomics Platform"/>
            <consortium name="The Broad Institute Genome Sequencing Center for Infectious Disease"/>
            <person name="Wu L."/>
            <person name="Ma J."/>
        </authorList>
    </citation>
    <scope>NUCLEOTIDE SEQUENCE [LARGE SCALE GENOMIC DNA]</scope>
    <source>
        <strain evidence="3">JCM 16929</strain>
    </source>
</reference>
<evidence type="ECO:0008006" key="4">
    <source>
        <dbReference type="Google" id="ProtNLM"/>
    </source>
</evidence>
<feature type="region of interest" description="Disordered" evidence="1">
    <location>
        <begin position="24"/>
        <end position="50"/>
    </location>
</feature>
<evidence type="ECO:0000256" key="1">
    <source>
        <dbReference type="SAM" id="MobiDB-lite"/>
    </source>
</evidence>
<gene>
    <name evidence="2" type="ORF">GCM10022236_22210</name>
</gene>
<dbReference type="PROSITE" id="PS51257">
    <property type="entry name" value="PROKAR_LIPOPROTEIN"/>
    <property type="match status" value="1"/>
</dbReference>
<name>A0ABP6ZTZ5_9ACTN</name>
<feature type="compositionally biased region" description="Pro residues" evidence="1">
    <location>
        <begin position="27"/>
        <end position="39"/>
    </location>
</feature>
<evidence type="ECO:0000313" key="3">
    <source>
        <dbReference type="Proteomes" id="UP001501490"/>
    </source>
</evidence>
<organism evidence="2 3">
    <name type="scientific">Microlunatus ginsengisoli</name>
    <dbReference type="NCBI Taxonomy" id="363863"/>
    <lineage>
        <taxon>Bacteria</taxon>
        <taxon>Bacillati</taxon>
        <taxon>Actinomycetota</taxon>
        <taxon>Actinomycetes</taxon>
        <taxon>Propionibacteriales</taxon>
        <taxon>Propionibacteriaceae</taxon>
        <taxon>Microlunatus</taxon>
    </lineage>
</organism>
<evidence type="ECO:0000313" key="2">
    <source>
        <dbReference type="EMBL" id="GAA3619541.1"/>
    </source>
</evidence>
<keyword evidence="3" id="KW-1185">Reference proteome</keyword>
<sequence length="181" mass="19305">MRVRLGAAVAAACLLGLVGCDSGGGPSPSPTPTVQPSPPETSLERQQREDFEAAEKAYRTFIADTNRVAATGGSLEPTAVMKATAAGPYLDFQSQLLRAQKKAGDTHTSGVEIGYIRTGGYSPSQLTLEVCEDASKNRVLDRNGNQVSTGQILLRSLYVRRIDGRWKVWDGDEKGTASSCE</sequence>
<dbReference type="Proteomes" id="UP001501490">
    <property type="component" value="Unassembled WGS sequence"/>
</dbReference>
<dbReference type="EMBL" id="BAABAB010000015">
    <property type="protein sequence ID" value="GAA3619541.1"/>
    <property type="molecule type" value="Genomic_DNA"/>
</dbReference>
<protein>
    <recommendedName>
        <fullName evidence="4">Lipoprotein</fullName>
    </recommendedName>
</protein>
<proteinExistence type="predicted"/>
<accession>A0ABP6ZTZ5</accession>
<comment type="caution">
    <text evidence="2">The sequence shown here is derived from an EMBL/GenBank/DDBJ whole genome shotgun (WGS) entry which is preliminary data.</text>
</comment>